<dbReference type="RefSeq" id="WP_084310800.1">
    <property type="nucleotide sequence ID" value="NZ_FNIJ01000006.1"/>
</dbReference>
<dbReference type="STRING" id="198616.SAMN05216193_106131"/>
<protein>
    <recommendedName>
        <fullName evidence="1">DUF3291 domain-containing protein</fullName>
    </recommendedName>
</protein>
<evidence type="ECO:0000259" key="1">
    <source>
        <dbReference type="Pfam" id="PF11695"/>
    </source>
</evidence>
<evidence type="ECO:0000313" key="3">
    <source>
        <dbReference type="Proteomes" id="UP000242957"/>
    </source>
</evidence>
<evidence type="ECO:0000313" key="2">
    <source>
        <dbReference type="EMBL" id="SDN92039.1"/>
    </source>
</evidence>
<proteinExistence type="predicted"/>
<dbReference type="OrthoDB" id="2376237at2"/>
<accession>A0A1H0FC53</accession>
<dbReference type="Proteomes" id="UP000242957">
    <property type="component" value="Unassembled WGS sequence"/>
</dbReference>
<reference evidence="3" key="1">
    <citation type="submission" date="2016-10" db="EMBL/GenBank/DDBJ databases">
        <authorList>
            <person name="Varghese N."/>
            <person name="Submissions S."/>
        </authorList>
    </citation>
    <scope>NUCLEOTIDE SEQUENCE [LARGE SCALE GENOMIC DNA]</scope>
    <source>
        <strain evidence="3">JCM 21621</strain>
    </source>
</reference>
<dbReference type="EMBL" id="FNIJ01000006">
    <property type="protein sequence ID" value="SDN92039.1"/>
    <property type="molecule type" value="Genomic_DNA"/>
</dbReference>
<dbReference type="AlphaFoldDB" id="A0A1H0FC53"/>
<gene>
    <name evidence="2" type="ORF">SAMN05216193_106131</name>
</gene>
<keyword evidence="3" id="KW-1185">Reference proteome</keyword>
<dbReference type="InterPro" id="IPR011008">
    <property type="entry name" value="Dimeric_a/b-barrel"/>
</dbReference>
<feature type="domain" description="DUF3291" evidence="1">
    <location>
        <begin position="7"/>
        <end position="144"/>
    </location>
</feature>
<organism evidence="2 3">
    <name type="scientific">Pseudomonas jinjuensis</name>
    <dbReference type="NCBI Taxonomy" id="198616"/>
    <lineage>
        <taxon>Bacteria</taxon>
        <taxon>Pseudomonadati</taxon>
        <taxon>Pseudomonadota</taxon>
        <taxon>Gammaproteobacteria</taxon>
        <taxon>Pseudomonadales</taxon>
        <taxon>Pseudomonadaceae</taxon>
        <taxon>Pseudomonas</taxon>
    </lineage>
</organism>
<name>A0A1H0FC53_9PSED</name>
<dbReference type="Pfam" id="PF11695">
    <property type="entry name" value="DUF3291"/>
    <property type="match status" value="1"/>
</dbReference>
<dbReference type="SUPFAM" id="SSF54909">
    <property type="entry name" value="Dimeric alpha+beta barrel"/>
    <property type="match status" value="1"/>
</dbReference>
<dbReference type="InterPro" id="IPR021708">
    <property type="entry name" value="DUF3291"/>
</dbReference>
<sequence>MPATYHLAQVNIARTREPLDHPLMKGFVDQLDHVNRLADASPGFVWRLQTEEGDATSIRAFEDERIIVNLSVWESVEALRDFVYSGEHLAVLKQKREWMERLTVPSLALWWLPAGELPGVESARDALLKLQAQGPSPEAFTFANPYPAPHGVPLPA</sequence>